<name>A0AAN8PG36_PATCE</name>
<dbReference type="PANTHER" id="PTHR14386:SF2">
    <property type="entry name" value="PROTEIN FAM204A"/>
    <property type="match status" value="1"/>
</dbReference>
<evidence type="ECO:0000313" key="3">
    <source>
        <dbReference type="Proteomes" id="UP001347796"/>
    </source>
</evidence>
<dbReference type="Proteomes" id="UP001347796">
    <property type="component" value="Unassembled WGS sequence"/>
</dbReference>
<feature type="region of interest" description="Disordered" evidence="1">
    <location>
        <begin position="1"/>
        <end position="47"/>
    </location>
</feature>
<feature type="compositionally biased region" description="Polar residues" evidence="1">
    <location>
        <begin position="22"/>
        <end position="41"/>
    </location>
</feature>
<keyword evidence="3" id="KW-1185">Reference proteome</keyword>
<reference evidence="2 3" key="1">
    <citation type="submission" date="2024-01" db="EMBL/GenBank/DDBJ databases">
        <title>The genome of the rayed Mediterranean limpet Patella caerulea (Linnaeus, 1758).</title>
        <authorList>
            <person name="Anh-Thu Weber A."/>
            <person name="Halstead-Nussloch G."/>
        </authorList>
    </citation>
    <scope>NUCLEOTIDE SEQUENCE [LARGE SCALE GENOMIC DNA]</scope>
    <source>
        <strain evidence="2">AATW-2023a</strain>
        <tissue evidence="2">Whole specimen</tissue>
    </source>
</reference>
<dbReference type="EMBL" id="JAZGQO010000011">
    <property type="protein sequence ID" value="KAK6174283.1"/>
    <property type="molecule type" value="Genomic_DNA"/>
</dbReference>
<dbReference type="PANTHER" id="PTHR14386">
    <property type="entry name" value="PROTEIN FAM204A"/>
    <property type="match status" value="1"/>
</dbReference>
<proteinExistence type="predicted"/>
<organism evidence="2 3">
    <name type="scientific">Patella caerulea</name>
    <name type="common">Rayed Mediterranean limpet</name>
    <dbReference type="NCBI Taxonomy" id="87958"/>
    <lineage>
        <taxon>Eukaryota</taxon>
        <taxon>Metazoa</taxon>
        <taxon>Spiralia</taxon>
        <taxon>Lophotrochozoa</taxon>
        <taxon>Mollusca</taxon>
        <taxon>Gastropoda</taxon>
        <taxon>Patellogastropoda</taxon>
        <taxon>Patelloidea</taxon>
        <taxon>Patellidae</taxon>
        <taxon>Patella</taxon>
    </lineage>
</organism>
<accession>A0AAN8PG36</accession>
<feature type="region of interest" description="Disordered" evidence="1">
    <location>
        <begin position="109"/>
        <end position="132"/>
    </location>
</feature>
<dbReference type="InterPro" id="IPR037690">
    <property type="entry name" value="FAM204A"/>
</dbReference>
<comment type="caution">
    <text evidence="2">The sequence shown here is derived from an EMBL/GenBank/DDBJ whole genome shotgun (WGS) entry which is preliminary data.</text>
</comment>
<feature type="compositionally biased region" description="Basic and acidic residues" evidence="1">
    <location>
        <begin position="1"/>
        <end position="14"/>
    </location>
</feature>
<sequence>METSKSSDVKKTPKGDVVLGETKSSPVTEIESSTNVHTSDSVPAAPKNVSKRLWEKFKLLEKRTDEATKHSREKRIKELQKKVLTKVTEEIQDDAGKVILQKYDVKFGPSIKDSPRKQQVDKTGSCTSGDNEDQWNEVKELLDVNQHLEVGTGLHRDKTELEKKIDEAVNRGDIQTAEELSDRLANRQFGKKISDAVEARDYLKRKKIEDDSVKQKKKKKLHWGFQEKERWETKGNM</sequence>
<protein>
    <recommendedName>
        <fullName evidence="4">Protein FAM204A</fullName>
    </recommendedName>
</protein>
<evidence type="ECO:0000256" key="1">
    <source>
        <dbReference type="SAM" id="MobiDB-lite"/>
    </source>
</evidence>
<gene>
    <name evidence="2" type="ORF">SNE40_017593</name>
</gene>
<dbReference type="AlphaFoldDB" id="A0AAN8PG36"/>
<evidence type="ECO:0008006" key="4">
    <source>
        <dbReference type="Google" id="ProtNLM"/>
    </source>
</evidence>
<evidence type="ECO:0000313" key="2">
    <source>
        <dbReference type="EMBL" id="KAK6174283.1"/>
    </source>
</evidence>